<gene>
    <name evidence="1" type="ORF">KIV10_09370</name>
</gene>
<evidence type="ECO:0000313" key="2">
    <source>
        <dbReference type="Proteomes" id="UP001297092"/>
    </source>
</evidence>
<sequence>MSTIVNYILALILQFLSVVTPVKTEAKLHFAPNQCEEVVTTIASLPTIKNEQDLRTINYTK</sequence>
<name>A0ABS5S5A4_9FLAO</name>
<dbReference type="RefSeq" id="WP_214113262.1">
    <property type="nucleotide sequence ID" value="NZ_JAHCTB010000004.1"/>
</dbReference>
<dbReference type="Proteomes" id="UP001297092">
    <property type="component" value="Unassembled WGS sequence"/>
</dbReference>
<comment type="caution">
    <text evidence="1">The sequence shown here is derived from an EMBL/GenBank/DDBJ whole genome shotgun (WGS) entry which is preliminary data.</text>
</comment>
<protein>
    <submittedName>
        <fullName evidence="1">Uncharacterized protein</fullName>
    </submittedName>
</protein>
<organism evidence="1 2">
    <name type="scientific">Aequorivita echinoideorum</name>
    <dbReference type="NCBI Taxonomy" id="1549647"/>
    <lineage>
        <taxon>Bacteria</taxon>
        <taxon>Pseudomonadati</taxon>
        <taxon>Bacteroidota</taxon>
        <taxon>Flavobacteriia</taxon>
        <taxon>Flavobacteriales</taxon>
        <taxon>Flavobacteriaceae</taxon>
        <taxon>Aequorivita</taxon>
    </lineage>
</organism>
<proteinExistence type="predicted"/>
<keyword evidence="2" id="KW-1185">Reference proteome</keyword>
<evidence type="ECO:0000313" key="1">
    <source>
        <dbReference type="EMBL" id="MBT0608390.1"/>
    </source>
</evidence>
<dbReference type="EMBL" id="JAHCTB010000004">
    <property type="protein sequence ID" value="MBT0608390.1"/>
    <property type="molecule type" value="Genomic_DNA"/>
</dbReference>
<reference evidence="1 2" key="1">
    <citation type="submission" date="2021-05" db="EMBL/GenBank/DDBJ databases">
        <title>Aequorivita echinoideorum JCM 30378 genome.</title>
        <authorList>
            <person name="Zhang H."/>
            <person name="Li C."/>
        </authorList>
    </citation>
    <scope>NUCLEOTIDE SEQUENCE [LARGE SCALE GENOMIC DNA]</scope>
    <source>
        <strain evidence="1 2">JCM30378</strain>
    </source>
</reference>
<accession>A0ABS5S5A4</accession>